<accession>A0A1H1JSM6</accession>
<proteinExistence type="predicted"/>
<evidence type="ECO:0000313" key="1">
    <source>
        <dbReference type="EMBL" id="SDR52912.1"/>
    </source>
</evidence>
<reference evidence="2" key="1">
    <citation type="submission" date="2016-10" db="EMBL/GenBank/DDBJ databases">
        <authorList>
            <person name="Varghese N."/>
            <person name="Submissions S."/>
        </authorList>
    </citation>
    <scope>NUCLEOTIDE SEQUENCE [LARGE SCALE GENOMIC DNA]</scope>
    <source>
        <strain evidence="2">DUS833</strain>
    </source>
</reference>
<dbReference type="Pfam" id="PF10618">
    <property type="entry name" value="Tail_tube"/>
    <property type="match status" value="1"/>
</dbReference>
<protein>
    <submittedName>
        <fullName evidence="1">Phage tail tube protein</fullName>
    </submittedName>
</protein>
<keyword evidence="2" id="KW-1185">Reference proteome</keyword>
<dbReference type="STRING" id="157910.SAMN05445850_5571"/>
<gene>
    <name evidence="1" type="ORF">SAMN05445850_5571</name>
</gene>
<organism evidence="1 2">
    <name type="scientific">Paraburkholderia tuberum</name>
    <dbReference type="NCBI Taxonomy" id="157910"/>
    <lineage>
        <taxon>Bacteria</taxon>
        <taxon>Pseudomonadati</taxon>
        <taxon>Pseudomonadota</taxon>
        <taxon>Betaproteobacteria</taxon>
        <taxon>Burkholderiales</taxon>
        <taxon>Burkholderiaceae</taxon>
        <taxon>Paraburkholderia</taxon>
    </lineage>
</organism>
<sequence>MGNCAIAGRFYLTIGGKQISARGAFDIQPLNYEREGEANQDGTIFVSEKAVPAEASGSLSYSRDLNLETLYQICGVPATIELVNGDTFVFPAAMVVGTPKLNTEKGEISDFKIISQTCRRVLGA</sequence>
<dbReference type="EMBL" id="FNKX01000002">
    <property type="protein sequence ID" value="SDR52912.1"/>
    <property type="molecule type" value="Genomic_DNA"/>
</dbReference>
<dbReference type="RefSeq" id="WP_090808651.1">
    <property type="nucleotide sequence ID" value="NZ_FNKX01000002.1"/>
</dbReference>
<dbReference type="AlphaFoldDB" id="A0A1H1JSM6"/>
<dbReference type="Proteomes" id="UP000199365">
    <property type="component" value="Unassembled WGS sequence"/>
</dbReference>
<evidence type="ECO:0000313" key="2">
    <source>
        <dbReference type="Proteomes" id="UP000199365"/>
    </source>
</evidence>
<name>A0A1H1JSM6_9BURK</name>
<dbReference type="InterPro" id="IPR019596">
    <property type="entry name" value="Phage_Mu_GpM_tail_tub"/>
</dbReference>